<feature type="region of interest" description="Disordered" evidence="1">
    <location>
        <begin position="37"/>
        <end position="60"/>
    </location>
</feature>
<evidence type="ECO:0000256" key="1">
    <source>
        <dbReference type="SAM" id="MobiDB-lite"/>
    </source>
</evidence>
<dbReference type="InterPro" id="IPR009019">
    <property type="entry name" value="KH_sf_prok-type"/>
</dbReference>
<evidence type="ECO:0000313" key="2">
    <source>
        <dbReference type="EMBL" id="PWA78129.1"/>
    </source>
</evidence>
<evidence type="ECO:0000313" key="3">
    <source>
        <dbReference type="Proteomes" id="UP000245207"/>
    </source>
</evidence>
<reference evidence="2 3" key="1">
    <citation type="journal article" date="2018" name="Mol. Plant">
        <title>The genome of Artemisia annua provides insight into the evolution of Asteraceae family and artemisinin biosynthesis.</title>
        <authorList>
            <person name="Shen Q."/>
            <person name="Zhang L."/>
            <person name="Liao Z."/>
            <person name="Wang S."/>
            <person name="Yan T."/>
            <person name="Shi P."/>
            <person name="Liu M."/>
            <person name="Fu X."/>
            <person name="Pan Q."/>
            <person name="Wang Y."/>
            <person name="Lv Z."/>
            <person name="Lu X."/>
            <person name="Zhang F."/>
            <person name="Jiang W."/>
            <person name="Ma Y."/>
            <person name="Chen M."/>
            <person name="Hao X."/>
            <person name="Li L."/>
            <person name="Tang Y."/>
            <person name="Lv G."/>
            <person name="Zhou Y."/>
            <person name="Sun X."/>
            <person name="Brodelius P.E."/>
            <person name="Rose J.K.C."/>
            <person name="Tang K."/>
        </authorList>
    </citation>
    <scope>NUCLEOTIDE SEQUENCE [LARGE SCALE GENOMIC DNA]</scope>
    <source>
        <strain evidence="3">cv. Huhao1</strain>
        <tissue evidence="2">Leaf</tissue>
    </source>
</reference>
<proteinExistence type="predicted"/>
<comment type="caution">
    <text evidence="2">The sequence shown here is derived from an EMBL/GenBank/DDBJ whole genome shotgun (WGS) entry which is preliminary data.</text>
</comment>
<gene>
    <name evidence="2" type="ORF">CTI12_AA216860</name>
</gene>
<dbReference type="Proteomes" id="UP000245207">
    <property type="component" value="Unassembled WGS sequence"/>
</dbReference>
<dbReference type="STRING" id="35608.A0A2U1NX93"/>
<keyword evidence="3" id="KW-1185">Reference proteome</keyword>
<sequence length="598" mass="68167">MVKAADLELEFNQYKGDSSARLTTLENELAAMRLEANQRHEQSNQRHEQSTNSGFNETNNNYRVNEINRNKNSGPDVNDELIPQQTVTGTNFRANDYRFKKLKMPIFDGEDAYGWIYRMERFLKSKELKLRISLNHAMILAITIEENKGFDTVARGGGSFRSGGTTSNFSGYKNNTASSTRTLLSTASTDYHLILVLTLSDNSLKLLLLMLTLRCEFFLKFGATRVREIEKEVREEVKSVQGSGGYSSFKVECFERACNRRRNCGRKFHQRSVLIQSGVAGNPAKAEREKRVFCPIRLDNYNWCGWRIPTFWRGTHERYVGAAMAGVSSRPRKGISEHQFYETHIYHLMKVHQKVRYFKTSHILCLQISTCDVHHGYPFSIPIWFLLFFQQSSKSLAASLCKKGVETTTGSVRELRKGGFIFAEDACQSDMTAANACVGQIPVNCVNDNSNRKVGEHHNLDALTVGIRLKQCKRLHDGCSGKPSVAGWGTVALDSFSGIDRQEPIDVPTQPFRNRDITSEQPERFFIAEIVREKIFMQFRNEVPYASIVVKYWSCISIGPKKIVKISLGSFLDFVTIQAFKSKKSFMKNIDDMMYREC</sequence>
<accession>A0A2U1NX93</accession>
<name>A0A2U1NX93_ARTAN</name>
<protein>
    <submittedName>
        <fullName evidence="2">GTPase Era</fullName>
    </submittedName>
</protein>
<dbReference type="GO" id="GO:0003723">
    <property type="term" value="F:RNA binding"/>
    <property type="evidence" value="ECO:0007669"/>
    <property type="project" value="InterPro"/>
</dbReference>
<dbReference type="Gene3D" id="3.30.300.20">
    <property type="match status" value="1"/>
</dbReference>
<dbReference type="SUPFAM" id="SSF54814">
    <property type="entry name" value="Prokaryotic type KH domain (KH-domain type II)"/>
    <property type="match status" value="1"/>
</dbReference>
<dbReference type="OrthoDB" id="8954335at2759"/>
<dbReference type="InterPro" id="IPR015946">
    <property type="entry name" value="KH_dom-like_a/b"/>
</dbReference>
<feature type="compositionally biased region" description="Basic and acidic residues" evidence="1">
    <location>
        <begin position="37"/>
        <end position="49"/>
    </location>
</feature>
<dbReference type="EMBL" id="PKPP01002031">
    <property type="protein sequence ID" value="PWA78129.1"/>
    <property type="molecule type" value="Genomic_DNA"/>
</dbReference>
<dbReference type="AlphaFoldDB" id="A0A2U1NX93"/>
<organism evidence="2 3">
    <name type="scientific">Artemisia annua</name>
    <name type="common">Sweet wormwood</name>
    <dbReference type="NCBI Taxonomy" id="35608"/>
    <lineage>
        <taxon>Eukaryota</taxon>
        <taxon>Viridiplantae</taxon>
        <taxon>Streptophyta</taxon>
        <taxon>Embryophyta</taxon>
        <taxon>Tracheophyta</taxon>
        <taxon>Spermatophyta</taxon>
        <taxon>Magnoliopsida</taxon>
        <taxon>eudicotyledons</taxon>
        <taxon>Gunneridae</taxon>
        <taxon>Pentapetalae</taxon>
        <taxon>asterids</taxon>
        <taxon>campanulids</taxon>
        <taxon>Asterales</taxon>
        <taxon>Asteraceae</taxon>
        <taxon>Asteroideae</taxon>
        <taxon>Anthemideae</taxon>
        <taxon>Artemisiinae</taxon>
        <taxon>Artemisia</taxon>
    </lineage>
</organism>